<keyword evidence="3" id="KW-1185">Reference proteome</keyword>
<organism evidence="2 3">
    <name type="scientific">Polaromonas aquatica</name>
    <dbReference type="NCBI Taxonomy" id="332657"/>
    <lineage>
        <taxon>Bacteria</taxon>
        <taxon>Pseudomonadati</taxon>
        <taxon>Pseudomonadota</taxon>
        <taxon>Betaproteobacteria</taxon>
        <taxon>Burkholderiales</taxon>
        <taxon>Comamonadaceae</taxon>
        <taxon>Polaromonas</taxon>
    </lineage>
</organism>
<evidence type="ECO:0000256" key="1">
    <source>
        <dbReference type="SAM" id="Phobius"/>
    </source>
</evidence>
<feature type="transmembrane region" description="Helical" evidence="1">
    <location>
        <begin position="60"/>
        <end position="84"/>
    </location>
</feature>
<comment type="caution">
    <text evidence="2">The sequence shown here is derived from an EMBL/GenBank/DDBJ whole genome shotgun (WGS) entry which is preliminary data.</text>
</comment>
<feature type="transmembrane region" description="Helical" evidence="1">
    <location>
        <begin position="6"/>
        <end position="22"/>
    </location>
</feature>
<feature type="transmembrane region" description="Helical" evidence="1">
    <location>
        <begin position="34"/>
        <end position="54"/>
    </location>
</feature>
<evidence type="ECO:0000313" key="2">
    <source>
        <dbReference type="EMBL" id="MFC6281261.1"/>
    </source>
</evidence>
<sequence length="94" mass="9836">MQYSYLVGFLPAIGAGVCHVLARRKLVNSTMRVWLVTFAGISLTAILFLAASPPAGFYEIFVPLVAAGGIAAFLMATAVEIFAANRATKATGLS</sequence>
<protein>
    <submittedName>
        <fullName evidence="2">Uncharacterized protein</fullName>
    </submittedName>
</protein>
<dbReference type="RefSeq" id="WP_371436804.1">
    <property type="nucleotide sequence ID" value="NZ_JBHSRS010000018.1"/>
</dbReference>
<gene>
    <name evidence="2" type="ORF">ACFQND_08480</name>
</gene>
<reference evidence="3" key="1">
    <citation type="journal article" date="2019" name="Int. J. Syst. Evol. Microbiol.">
        <title>The Global Catalogue of Microorganisms (GCM) 10K type strain sequencing project: providing services to taxonomists for standard genome sequencing and annotation.</title>
        <authorList>
            <consortium name="The Broad Institute Genomics Platform"/>
            <consortium name="The Broad Institute Genome Sequencing Center for Infectious Disease"/>
            <person name="Wu L."/>
            <person name="Ma J."/>
        </authorList>
    </citation>
    <scope>NUCLEOTIDE SEQUENCE [LARGE SCALE GENOMIC DNA]</scope>
    <source>
        <strain evidence="3">CCUG 39402</strain>
    </source>
</reference>
<evidence type="ECO:0000313" key="3">
    <source>
        <dbReference type="Proteomes" id="UP001596270"/>
    </source>
</evidence>
<keyword evidence="1" id="KW-0472">Membrane</keyword>
<dbReference type="EMBL" id="JBHSRS010000018">
    <property type="protein sequence ID" value="MFC6281261.1"/>
    <property type="molecule type" value="Genomic_DNA"/>
</dbReference>
<accession>A0ABW1TUG7</accession>
<proteinExistence type="predicted"/>
<dbReference type="Proteomes" id="UP001596270">
    <property type="component" value="Unassembled WGS sequence"/>
</dbReference>
<keyword evidence="1" id="KW-0812">Transmembrane</keyword>
<name>A0ABW1TUG7_9BURK</name>
<keyword evidence="1" id="KW-1133">Transmembrane helix</keyword>